<evidence type="ECO:0000256" key="4">
    <source>
        <dbReference type="ARBA" id="ARBA00022475"/>
    </source>
</evidence>
<dbReference type="STRING" id="29349.CLOTH_19950"/>
<evidence type="ECO:0000256" key="7">
    <source>
        <dbReference type="ARBA" id="ARBA00023136"/>
    </source>
</evidence>
<comment type="subcellular location">
    <subcellularLocation>
        <location evidence="1">Cell membrane</location>
        <topology evidence="1">Multi-pass membrane protein</topology>
    </subcellularLocation>
</comment>
<dbReference type="PANTHER" id="PTHR21716">
    <property type="entry name" value="TRANSMEMBRANE PROTEIN"/>
    <property type="match status" value="1"/>
</dbReference>
<dbReference type="InterPro" id="IPR002549">
    <property type="entry name" value="AI-2E-like"/>
</dbReference>
<name>A0A1V4I531_9FIRM</name>
<dbReference type="RefSeq" id="WP_079413619.1">
    <property type="nucleotide sequence ID" value="NZ_MZGW01000013.1"/>
</dbReference>
<comment type="similarity">
    <text evidence="2">Belongs to the autoinducer-2 exporter (AI-2E) (TC 2.A.86) family.</text>
</comment>
<keyword evidence="6 8" id="KW-1133">Transmembrane helix</keyword>
<evidence type="ECO:0000256" key="3">
    <source>
        <dbReference type="ARBA" id="ARBA00022448"/>
    </source>
</evidence>
<evidence type="ECO:0000313" key="10">
    <source>
        <dbReference type="Proteomes" id="UP000190140"/>
    </source>
</evidence>
<keyword evidence="5 8" id="KW-0812">Transmembrane</keyword>
<keyword evidence="7 8" id="KW-0472">Membrane</keyword>
<dbReference type="AlphaFoldDB" id="A0A1V4I531"/>
<evidence type="ECO:0000256" key="6">
    <source>
        <dbReference type="ARBA" id="ARBA00022989"/>
    </source>
</evidence>
<keyword evidence="3" id="KW-0813">Transport</keyword>
<sequence>MLQIKNSLHLIIILFVSFVLFRMVNSLDVIADALRFFISIMSPFLWAFSIAYLLNPMMSYIERRFKLKRGISILVVYLLVIGIIVLIVTIVSPRIIKSIVQILNDMPRYIVITQEWVNSNIIQSKILERYGITSYVEQNINSIILKTTTFLDRTLNTVVLSIITFTSTFFRLLLGLIISIYLLKDKEVFIANTKKLMYAFLSKNVASSLILFGKEVDNIFSQFIIGKFIDSLIIGILCFLGLLVLNVDYNILISIIIGITNMIPYFGPIIGMVPAVIITVFYSPIKALWVFIFILILQQFDGLVLGPKILGDKVGVSPFWIILAIVIGGGLFGITGMFLGVPIIAVIKLLVERNVSKRLSHKKIDI</sequence>
<evidence type="ECO:0000256" key="2">
    <source>
        <dbReference type="ARBA" id="ARBA00009773"/>
    </source>
</evidence>
<evidence type="ECO:0000256" key="5">
    <source>
        <dbReference type="ARBA" id="ARBA00022692"/>
    </source>
</evidence>
<feature type="transmembrane region" description="Helical" evidence="8">
    <location>
        <begin position="36"/>
        <end position="54"/>
    </location>
</feature>
<feature type="transmembrane region" description="Helical" evidence="8">
    <location>
        <begin position="232"/>
        <end position="257"/>
    </location>
</feature>
<keyword evidence="10" id="KW-1185">Reference proteome</keyword>
<keyword evidence="4" id="KW-1003">Cell membrane</keyword>
<dbReference type="PANTHER" id="PTHR21716:SF53">
    <property type="entry name" value="PERMEASE PERM-RELATED"/>
    <property type="match status" value="1"/>
</dbReference>
<feature type="transmembrane region" description="Helical" evidence="8">
    <location>
        <begin position="74"/>
        <end position="96"/>
    </location>
</feature>
<evidence type="ECO:0000256" key="8">
    <source>
        <dbReference type="SAM" id="Phobius"/>
    </source>
</evidence>
<dbReference type="GO" id="GO:0005886">
    <property type="term" value="C:plasma membrane"/>
    <property type="evidence" value="ECO:0007669"/>
    <property type="project" value="UniProtKB-SubCell"/>
</dbReference>
<dbReference type="Proteomes" id="UP000190140">
    <property type="component" value="Unassembled WGS sequence"/>
</dbReference>
<comment type="caution">
    <text evidence="9">The sequence shown here is derived from an EMBL/GenBank/DDBJ whole genome shotgun (WGS) entry which is preliminary data.</text>
</comment>
<gene>
    <name evidence="9" type="primary">tqsA</name>
    <name evidence="9" type="ORF">CLOTH_19950</name>
</gene>
<evidence type="ECO:0000256" key="1">
    <source>
        <dbReference type="ARBA" id="ARBA00004651"/>
    </source>
</evidence>
<dbReference type="Pfam" id="PF01594">
    <property type="entry name" value="AI-2E_transport"/>
    <property type="match status" value="1"/>
</dbReference>
<feature type="transmembrane region" description="Helical" evidence="8">
    <location>
        <begin position="269"/>
        <end position="298"/>
    </location>
</feature>
<feature type="transmembrane region" description="Helical" evidence="8">
    <location>
        <begin position="158"/>
        <end position="183"/>
    </location>
</feature>
<protein>
    <submittedName>
        <fullName evidence="9">AI-2 transport protein TqsA</fullName>
    </submittedName>
</protein>
<dbReference type="OrthoDB" id="9793390at2"/>
<dbReference type="GO" id="GO:0055085">
    <property type="term" value="P:transmembrane transport"/>
    <property type="evidence" value="ECO:0007669"/>
    <property type="project" value="TreeGrafter"/>
</dbReference>
<organism evidence="9 10">
    <name type="scientific">Alkalithermobacter paradoxus</name>
    <dbReference type="NCBI Taxonomy" id="29349"/>
    <lineage>
        <taxon>Bacteria</taxon>
        <taxon>Bacillati</taxon>
        <taxon>Bacillota</taxon>
        <taxon>Clostridia</taxon>
        <taxon>Peptostreptococcales</taxon>
        <taxon>Tepidibacteraceae</taxon>
        <taxon>Alkalithermobacter</taxon>
    </lineage>
</organism>
<reference evidence="9 10" key="1">
    <citation type="submission" date="2017-03" db="EMBL/GenBank/DDBJ databases">
        <title>Genome sequence of Clostridium thermoalcaliphilum DSM 7309.</title>
        <authorList>
            <person name="Poehlein A."/>
            <person name="Daniel R."/>
        </authorList>
    </citation>
    <scope>NUCLEOTIDE SEQUENCE [LARGE SCALE GENOMIC DNA]</scope>
    <source>
        <strain evidence="9 10">DSM 7309</strain>
    </source>
</reference>
<evidence type="ECO:0000313" key="9">
    <source>
        <dbReference type="EMBL" id="OPJ54705.1"/>
    </source>
</evidence>
<proteinExistence type="inferred from homology"/>
<feature type="transmembrane region" description="Helical" evidence="8">
    <location>
        <begin position="318"/>
        <end position="351"/>
    </location>
</feature>
<dbReference type="EMBL" id="MZGW01000013">
    <property type="protein sequence ID" value="OPJ54705.1"/>
    <property type="molecule type" value="Genomic_DNA"/>
</dbReference>
<accession>A0A1V4I531</accession>